<dbReference type="SUPFAM" id="SSF51735">
    <property type="entry name" value="NAD(P)-binding Rossmann-fold domains"/>
    <property type="match status" value="1"/>
</dbReference>
<evidence type="ECO:0000313" key="1">
    <source>
        <dbReference type="EMBL" id="SFA94952.1"/>
    </source>
</evidence>
<dbReference type="InterPro" id="IPR036291">
    <property type="entry name" value="NAD(P)-bd_dom_sf"/>
</dbReference>
<dbReference type="PANTHER" id="PTHR43162:SF1">
    <property type="entry name" value="PRESTALK A DIFFERENTIATION PROTEIN A"/>
    <property type="match status" value="1"/>
</dbReference>
<reference evidence="2" key="1">
    <citation type="submission" date="2016-10" db="EMBL/GenBank/DDBJ databases">
        <authorList>
            <person name="Varghese N."/>
            <person name="Submissions S."/>
        </authorList>
    </citation>
    <scope>NUCLEOTIDE SEQUENCE [LARGE SCALE GENOMIC DNA]</scope>
    <source>
        <strain evidence="2">CGMCC 4.3568</strain>
    </source>
</reference>
<dbReference type="PANTHER" id="PTHR43162">
    <property type="match status" value="1"/>
</dbReference>
<dbReference type="EMBL" id="FOKG01000002">
    <property type="protein sequence ID" value="SFA94952.1"/>
    <property type="molecule type" value="Genomic_DNA"/>
</dbReference>
<organism evidence="1 2">
    <name type="scientific">Amycolatopsis marina</name>
    <dbReference type="NCBI Taxonomy" id="490629"/>
    <lineage>
        <taxon>Bacteria</taxon>
        <taxon>Bacillati</taxon>
        <taxon>Actinomycetota</taxon>
        <taxon>Actinomycetes</taxon>
        <taxon>Pseudonocardiales</taxon>
        <taxon>Pseudonocardiaceae</taxon>
        <taxon>Amycolatopsis</taxon>
    </lineage>
</organism>
<accession>A0A1I0X1R5</accession>
<gene>
    <name evidence="1" type="ORF">SAMN05216266_102403</name>
</gene>
<dbReference type="InterPro" id="IPR051604">
    <property type="entry name" value="Ergot_Alk_Oxidoreductase"/>
</dbReference>
<dbReference type="Gene3D" id="3.40.50.720">
    <property type="entry name" value="NAD(P)-binding Rossmann-like Domain"/>
    <property type="match status" value="1"/>
</dbReference>
<sequence length="305" mass="32731">MDPSFWTMDRLTTAGLTEVMPTNETTTNNRAPGRTLVLGGTGKTGSRVLRRLRELELPARAGSRSGEPRFDWADQTTWEPVLRGVTSAYLAYSPDAGFPGAADTIRSFAKLAAESGVERLVLLSGRGEAGARRSEQAVRDSGTEWTVVRSSFFAQNFSEDFLVDGVRTGVVAFAAADVGEPFIDVEDIAEVATAALTETGHAGQVYEVTGPRLLTFPDAVAEIGEACGRTIDYLALTPREFEIGMVEQGLPADFSAQLTSLFQDILDGPNASLADGVQRALGREPRDFADYARDTAATGVWNRGT</sequence>
<dbReference type="Gene3D" id="3.90.25.10">
    <property type="entry name" value="UDP-galactose 4-epimerase, domain 1"/>
    <property type="match status" value="1"/>
</dbReference>
<evidence type="ECO:0000313" key="2">
    <source>
        <dbReference type="Proteomes" id="UP000243799"/>
    </source>
</evidence>
<proteinExistence type="predicted"/>
<protein>
    <submittedName>
        <fullName evidence="1">Uncharacterized conserved protein YbjT, contains NAD(P)-binding and DUF2867 domains</fullName>
    </submittedName>
</protein>
<name>A0A1I0X1R5_9PSEU</name>
<dbReference type="STRING" id="490629.SAMN05216266_102403"/>
<dbReference type="AlphaFoldDB" id="A0A1I0X1R5"/>
<keyword evidence="2" id="KW-1185">Reference proteome</keyword>
<dbReference type="Proteomes" id="UP000243799">
    <property type="component" value="Unassembled WGS sequence"/>
</dbReference>